<dbReference type="EMBL" id="BART01006727">
    <property type="protein sequence ID" value="GAG68711.1"/>
    <property type="molecule type" value="Genomic_DNA"/>
</dbReference>
<organism evidence="1">
    <name type="scientific">marine sediment metagenome</name>
    <dbReference type="NCBI Taxonomy" id="412755"/>
    <lineage>
        <taxon>unclassified sequences</taxon>
        <taxon>metagenomes</taxon>
        <taxon>ecological metagenomes</taxon>
    </lineage>
</organism>
<accession>X1B9Q3</accession>
<comment type="caution">
    <text evidence="1">The sequence shown here is derived from an EMBL/GenBank/DDBJ whole genome shotgun (WGS) entry which is preliminary data.</text>
</comment>
<proteinExistence type="predicted"/>
<dbReference type="SUPFAM" id="SSF140376">
    <property type="entry name" value="ChaB-like"/>
    <property type="match status" value="1"/>
</dbReference>
<dbReference type="Gene3D" id="1.10.1740.70">
    <property type="entry name" value="ChaB"/>
    <property type="match status" value="1"/>
</dbReference>
<gene>
    <name evidence="1" type="ORF">S01H4_15342</name>
</gene>
<evidence type="ECO:0000313" key="1">
    <source>
        <dbReference type="EMBL" id="GAG68711.1"/>
    </source>
</evidence>
<dbReference type="InterPro" id="IPR037205">
    <property type="entry name" value="ChaB_sf"/>
</dbReference>
<dbReference type="InterPro" id="IPR009317">
    <property type="entry name" value="ChaB"/>
</dbReference>
<name>X1B9Q3_9ZZZZ</name>
<sequence length="120" mass="13960">QNIQSLPARVKKNLSPGLQRVFLRVFNQAYQTYKNDSRAFRIAWGVIKKIARQNKQGKWVRKAKAKITKAIIEKVLEKEQEEIFAEEEKKVVGKALKMKKLEVVKKQAELLDKLLGKNKK</sequence>
<reference evidence="1" key="1">
    <citation type="journal article" date="2014" name="Front. Microbiol.">
        <title>High frequency of phylogenetically diverse reductive dehalogenase-homologous genes in deep subseafloor sedimentary metagenomes.</title>
        <authorList>
            <person name="Kawai M."/>
            <person name="Futagami T."/>
            <person name="Toyoda A."/>
            <person name="Takaki Y."/>
            <person name="Nishi S."/>
            <person name="Hori S."/>
            <person name="Arai W."/>
            <person name="Tsubouchi T."/>
            <person name="Morono Y."/>
            <person name="Uchiyama I."/>
            <person name="Ito T."/>
            <person name="Fujiyama A."/>
            <person name="Inagaki F."/>
            <person name="Takami H."/>
        </authorList>
    </citation>
    <scope>NUCLEOTIDE SEQUENCE</scope>
    <source>
        <strain evidence="1">Expedition CK06-06</strain>
    </source>
</reference>
<dbReference type="Pfam" id="PF06150">
    <property type="entry name" value="ChaB"/>
    <property type="match status" value="1"/>
</dbReference>
<dbReference type="AlphaFoldDB" id="X1B9Q3"/>
<feature type="non-terminal residue" evidence="1">
    <location>
        <position position="1"/>
    </location>
</feature>
<protein>
    <submittedName>
        <fullName evidence="1">Uncharacterized protein</fullName>
    </submittedName>
</protein>